<reference evidence="8" key="2">
    <citation type="submission" date="2025-09" db="UniProtKB">
        <authorList>
            <consortium name="Ensembl"/>
        </authorList>
    </citation>
    <scope>IDENTIFICATION</scope>
</reference>
<dbReference type="PROSITE" id="PS01221">
    <property type="entry name" value="PMP22_1"/>
    <property type="match status" value="1"/>
</dbReference>
<protein>
    <submittedName>
        <fullName evidence="8">Peripheral myelin protein 22</fullName>
    </submittedName>
</protein>
<evidence type="ECO:0000256" key="3">
    <source>
        <dbReference type="ARBA" id="ARBA00022692"/>
    </source>
</evidence>
<dbReference type="PROSITE" id="PS01222">
    <property type="entry name" value="PMP22_2"/>
    <property type="match status" value="1"/>
</dbReference>
<dbReference type="PANTHER" id="PTHR10671">
    <property type="entry name" value="EPITHELIAL MEMBRANE PROTEIN-RELATED"/>
    <property type="match status" value="1"/>
</dbReference>
<evidence type="ECO:0000313" key="9">
    <source>
        <dbReference type="Proteomes" id="UP000261540"/>
    </source>
</evidence>
<reference evidence="8" key="1">
    <citation type="submission" date="2025-08" db="UniProtKB">
        <authorList>
            <consortium name="Ensembl"/>
        </authorList>
    </citation>
    <scope>IDENTIFICATION</scope>
</reference>
<feature type="transmembrane region" description="Helical" evidence="6">
    <location>
        <begin position="65"/>
        <end position="88"/>
    </location>
</feature>
<evidence type="ECO:0000256" key="6">
    <source>
        <dbReference type="SAM" id="Phobius"/>
    </source>
</evidence>
<evidence type="ECO:0000256" key="2">
    <source>
        <dbReference type="ARBA" id="ARBA00006864"/>
    </source>
</evidence>
<feature type="signal peptide" evidence="7">
    <location>
        <begin position="1"/>
        <end position="27"/>
    </location>
</feature>
<dbReference type="InterPro" id="IPR050579">
    <property type="entry name" value="PMP-22/EMP/MP20-like"/>
</dbReference>
<evidence type="ECO:0000256" key="4">
    <source>
        <dbReference type="ARBA" id="ARBA00022989"/>
    </source>
</evidence>
<dbReference type="STRING" id="1676925.ENSPKIP00000031654"/>
<dbReference type="InterPro" id="IPR004032">
    <property type="entry name" value="PMP22_EMP_MP20"/>
</dbReference>
<organism evidence="8 9">
    <name type="scientific">Paramormyrops kingsleyae</name>
    <dbReference type="NCBI Taxonomy" id="1676925"/>
    <lineage>
        <taxon>Eukaryota</taxon>
        <taxon>Metazoa</taxon>
        <taxon>Chordata</taxon>
        <taxon>Craniata</taxon>
        <taxon>Vertebrata</taxon>
        <taxon>Euteleostomi</taxon>
        <taxon>Actinopterygii</taxon>
        <taxon>Neopterygii</taxon>
        <taxon>Teleostei</taxon>
        <taxon>Osteoglossocephala</taxon>
        <taxon>Osteoglossomorpha</taxon>
        <taxon>Osteoglossiformes</taxon>
        <taxon>Mormyridae</taxon>
        <taxon>Paramormyrops</taxon>
    </lineage>
</organism>
<evidence type="ECO:0000313" key="8">
    <source>
        <dbReference type="Ensembl" id="ENSPKIP00000031654.1"/>
    </source>
</evidence>
<keyword evidence="3 6" id="KW-0812">Transmembrane</keyword>
<dbReference type="GO" id="GO:0005886">
    <property type="term" value="C:plasma membrane"/>
    <property type="evidence" value="ECO:0007669"/>
    <property type="project" value="TreeGrafter"/>
</dbReference>
<keyword evidence="7" id="KW-0732">Signal</keyword>
<evidence type="ECO:0000256" key="7">
    <source>
        <dbReference type="SAM" id="SignalP"/>
    </source>
</evidence>
<evidence type="ECO:0000256" key="1">
    <source>
        <dbReference type="ARBA" id="ARBA00004141"/>
    </source>
</evidence>
<sequence>MLLLLLGIILLHLAALVLLFISTIVSAWVVNPTGSSDLWLNCSTPNGGTHCISATAGEWIQAVQALMILAIIFSFLSIFLFFCQLFTLQKGGRFFLTGIFQILASEYRRRRPPKPPPHSVAALDMQIWKEQRSSPTCKGRGACIIPLDRISLEQRMIVLKLSYFSCWIFKNKAPRCHEPALESTGVFWGRRNSAVLDAGRCAVPTIMCQLNISHFIYLANTLVRSDVQMKAEPAAPWST</sequence>
<keyword evidence="4 6" id="KW-1133">Transmembrane helix</keyword>
<feature type="chain" id="PRO_5017194639" evidence="7">
    <location>
        <begin position="28"/>
        <end position="239"/>
    </location>
</feature>
<evidence type="ECO:0000256" key="5">
    <source>
        <dbReference type="ARBA" id="ARBA00023136"/>
    </source>
</evidence>
<name>A0A3B3SLL9_9TELE</name>
<keyword evidence="9" id="KW-1185">Reference proteome</keyword>
<proteinExistence type="inferred from homology"/>
<dbReference type="PANTHER" id="PTHR10671:SF7">
    <property type="entry name" value="PERIPHERAL MYELIN PROTEIN 22"/>
    <property type="match status" value="1"/>
</dbReference>
<comment type="subcellular location">
    <subcellularLocation>
        <location evidence="1">Membrane</location>
        <topology evidence="1">Multi-pass membrane protein</topology>
    </subcellularLocation>
</comment>
<comment type="similarity">
    <text evidence="2">Belongs to the PMP-22/EMP/MP20 family.</text>
</comment>
<dbReference type="InterPro" id="IPR004031">
    <property type="entry name" value="PMP22/EMP/MP20/Claudin"/>
</dbReference>
<keyword evidence="5 6" id="KW-0472">Membrane</keyword>
<dbReference type="Ensembl" id="ENSPKIT00000012505.1">
    <property type="protein sequence ID" value="ENSPKIP00000031654.1"/>
    <property type="gene ID" value="ENSPKIG00000012055.1"/>
</dbReference>
<dbReference type="Proteomes" id="UP000261540">
    <property type="component" value="Unplaced"/>
</dbReference>
<dbReference type="Pfam" id="PF00822">
    <property type="entry name" value="PMP22_Claudin"/>
    <property type="match status" value="1"/>
</dbReference>
<dbReference type="AlphaFoldDB" id="A0A3B3SLL9"/>
<accession>A0A3B3SLL9</accession>
<dbReference type="GeneTree" id="ENSGT00950000182696"/>
<dbReference type="Gene3D" id="1.20.140.150">
    <property type="match status" value="1"/>
</dbReference>